<feature type="compositionally biased region" description="Polar residues" evidence="1">
    <location>
        <begin position="44"/>
        <end position="57"/>
    </location>
</feature>
<evidence type="ECO:0000313" key="4">
    <source>
        <dbReference type="Proteomes" id="UP000324897"/>
    </source>
</evidence>
<dbReference type="PANTHER" id="PTHR34672">
    <property type="entry name" value="POLLEN-SPECIFIC ARABINOGALACTA PROTEIN BAN102"/>
    <property type="match status" value="1"/>
</dbReference>
<gene>
    <name evidence="3" type="ORF">EJB05_19792</name>
</gene>
<reference evidence="3 4" key="1">
    <citation type="journal article" date="2019" name="Sci. Rep.">
        <title>A high-quality genome of Eragrostis curvula grass provides insights into Poaceae evolution and supports new strategies to enhance forage quality.</title>
        <authorList>
            <person name="Carballo J."/>
            <person name="Santos B.A.C.M."/>
            <person name="Zappacosta D."/>
            <person name="Garbus I."/>
            <person name="Selva J.P."/>
            <person name="Gallo C.A."/>
            <person name="Diaz A."/>
            <person name="Albertini E."/>
            <person name="Caccamo M."/>
            <person name="Echenique V."/>
        </authorList>
    </citation>
    <scope>NUCLEOTIDE SEQUENCE [LARGE SCALE GENOMIC DNA]</scope>
    <source>
        <strain evidence="4">cv. Victoria</strain>
        <tissue evidence="3">Leaf</tissue>
    </source>
</reference>
<feature type="region of interest" description="Disordered" evidence="1">
    <location>
        <begin position="1"/>
        <end position="57"/>
    </location>
</feature>
<keyword evidence="2" id="KW-0472">Membrane</keyword>
<accession>A0A5J9UYB3</accession>
<dbReference type="AlphaFoldDB" id="A0A5J9UYB3"/>
<protein>
    <submittedName>
        <fullName evidence="3">Uncharacterized protein</fullName>
    </submittedName>
</protein>
<keyword evidence="4" id="KW-1185">Reference proteome</keyword>
<keyword evidence="2" id="KW-1133">Transmembrane helix</keyword>
<feature type="transmembrane region" description="Helical" evidence="2">
    <location>
        <begin position="80"/>
        <end position="96"/>
    </location>
</feature>
<dbReference type="Gramene" id="TVU28281">
    <property type="protein sequence ID" value="TVU28281"/>
    <property type="gene ID" value="EJB05_19792"/>
</dbReference>
<organism evidence="3 4">
    <name type="scientific">Eragrostis curvula</name>
    <name type="common">weeping love grass</name>
    <dbReference type="NCBI Taxonomy" id="38414"/>
    <lineage>
        <taxon>Eukaryota</taxon>
        <taxon>Viridiplantae</taxon>
        <taxon>Streptophyta</taxon>
        <taxon>Embryophyta</taxon>
        <taxon>Tracheophyta</taxon>
        <taxon>Spermatophyta</taxon>
        <taxon>Magnoliopsida</taxon>
        <taxon>Liliopsida</taxon>
        <taxon>Poales</taxon>
        <taxon>Poaceae</taxon>
        <taxon>PACMAD clade</taxon>
        <taxon>Chloridoideae</taxon>
        <taxon>Eragrostideae</taxon>
        <taxon>Eragrostidinae</taxon>
        <taxon>Eragrostis</taxon>
    </lineage>
</organism>
<evidence type="ECO:0000256" key="2">
    <source>
        <dbReference type="SAM" id="Phobius"/>
    </source>
</evidence>
<dbReference type="EMBL" id="RWGY01000011">
    <property type="protein sequence ID" value="TVU28281.1"/>
    <property type="molecule type" value="Genomic_DNA"/>
</dbReference>
<proteinExistence type="predicted"/>
<feature type="non-terminal residue" evidence="3">
    <location>
        <position position="1"/>
    </location>
</feature>
<feature type="compositionally biased region" description="Basic residues" evidence="1">
    <location>
        <begin position="1"/>
        <end position="11"/>
    </location>
</feature>
<dbReference type="InterPro" id="IPR044702">
    <property type="entry name" value="AGP23/40"/>
</dbReference>
<feature type="transmembrane region" description="Helical" evidence="2">
    <location>
        <begin position="108"/>
        <end position="127"/>
    </location>
</feature>
<evidence type="ECO:0000313" key="3">
    <source>
        <dbReference type="EMBL" id="TVU28281.1"/>
    </source>
</evidence>
<feature type="compositionally biased region" description="Low complexity" evidence="1">
    <location>
        <begin position="17"/>
        <end position="31"/>
    </location>
</feature>
<keyword evidence="2" id="KW-0812">Transmembrane</keyword>
<name>A0A5J9UYB3_9POAL</name>
<dbReference type="Proteomes" id="UP000324897">
    <property type="component" value="Chromosome 1"/>
</dbReference>
<dbReference type="PANTHER" id="PTHR34672:SF9">
    <property type="entry name" value="POLLEN-SPECIFIC ARABINOGALACTA PROTEIN BAN102"/>
    <property type="match status" value="1"/>
</dbReference>
<evidence type="ECO:0000256" key="1">
    <source>
        <dbReference type="SAM" id="MobiDB-lite"/>
    </source>
</evidence>
<sequence>MQARSGRHHMAAHPLWANRAINPAPRAPLRPQANRASKQRGRDAQSQLASHESSQPARSPFFLASVPFRFTRVSMEMKKIFCAVLVAASATVALAAEAPAPAPTSGSSAVAPAVLGAAVASFFAYYLQ</sequence>
<comment type="caution">
    <text evidence="3">The sequence shown here is derived from an EMBL/GenBank/DDBJ whole genome shotgun (WGS) entry which is preliminary data.</text>
</comment>